<dbReference type="NCBIfam" id="TIGR00518">
    <property type="entry name" value="alaDH"/>
    <property type="match status" value="1"/>
</dbReference>
<dbReference type="SUPFAM" id="SSF52283">
    <property type="entry name" value="Formate/glycerate dehydrogenase catalytic domain-like"/>
    <property type="match status" value="1"/>
</dbReference>
<evidence type="ECO:0000259" key="9">
    <source>
        <dbReference type="SMART" id="SM01002"/>
    </source>
</evidence>
<sequence length="370" mass="38188">MRIGVLKEIKIQEYRVGLAPASVRELVARGHEVWVEAGTGTAIDFTDAAYAAAGARVAPSAAEVWAGAELIVKVKEPQPVEYPLLRPGQILFTYLHLAPDPAQAAALLQSGCVAIAYETVTDAHGGLPLLAPMSAVAGRMAPQVGAYHLTEPQGGRGVLLCGVPGVAPGKVTVLGAGVVGSHAAHIAVGLGADVMVLDRNVERLDILDRELSGRVKTQIANAETVEQSVTEADLVIGAVLLPGGSAPRLIPRSMLGAMKRGAVIVDVAIDQGGCCETSHPTTHADPVFVVDGVVHYCVANMPGAVPRTSALALNNATLPFVGALADKGWRRALTDDAHLRQGLNVCAGQLTHGAVAAALGQSHVPAERLL</sequence>
<feature type="binding site" evidence="8">
    <location>
        <position position="203"/>
    </location>
    <ligand>
        <name>NAD(+)</name>
        <dbReference type="ChEBI" id="CHEBI:57540"/>
    </ligand>
</feature>
<feature type="binding site" evidence="8">
    <location>
        <position position="134"/>
    </location>
    <ligand>
        <name>NAD(+)</name>
        <dbReference type="ChEBI" id="CHEBI:57540"/>
    </ligand>
</feature>
<dbReference type="Pfam" id="PF01262">
    <property type="entry name" value="AlaDh_PNT_C"/>
    <property type="match status" value="1"/>
</dbReference>
<feature type="binding site" evidence="7">
    <location>
        <position position="15"/>
    </location>
    <ligand>
        <name>substrate</name>
    </ligand>
</feature>
<feature type="active site" description="Proton donor/acceptor" evidence="6">
    <location>
        <position position="96"/>
    </location>
</feature>
<dbReference type="PROSITE" id="PS00837">
    <property type="entry name" value="ALADH_PNT_2"/>
    <property type="match status" value="1"/>
</dbReference>
<accession>A0A6S6XUY0</accession>
<dbReference type="PANTHER" id="PTHR42795:SF1">
    <property type="entry name" value="ALANINE DEHYDROGENASE"/>
    <property type="match status" value="1"/>
</dbReference>
<dbReference type="FunFam" id="3.40.50.720:FF:000049">
    <property type="entry name" value="Alanine dehydrogenase"/>
    <property type="match status" value="1"/>
</dbReference>
<dbReference type="GO" id="GO:0000286">
    <property type="term" value="F:alanine dehydrogenase activity"/>
    <property type="evidence" value="ECO:0007669"/>
    <property type="project" value="UniProtKB-UniRule"/>
</dbReference>
<name>A0A6S6XUY0_9PROT</name>
<dbReference type="InterPro" id="IPR036291">
    <property type="entry name" value="NAD(P)-bd_dom_sf"/>
</dbReference>
<dbReference type="InterPro" id="IPR008143">
    <property type="entry name" value="Ala_DH/PNT_CS2"/>
</dbReference>
<evidence type="ECO:0000313" key="12">
    <source>
        <dbReference type="Proteomes" id="UP000515733"/>
    </source>
</evidence>
<keyword evidence="4 5" id="KW-0520">NAD</keyword>
<dbReference type="GO" id="GO:0042853">
    <property type="term" value="P:L-alanine catabolic process"/>
    <property type="evidence" value="ECO:0007669"/>
    <property type="project" value="InterPro"/>
</dbReference>
<dbReference type="AlphaFoldDB" id="A0A6S6XUY0"/>
<organism evidence="11 12">
    <name type="scientific">Denitratisoma oestradiolicum</name>
    <dbReference type="NCBI Taxonomy" id="311182"/>
    <lineage>
        <taxon>Bacteria</taxon>
        <taxon>Pseudomonadati</taxon>
        <taxon>Pseudomonadota</taxon>
        <taxon>Betaproteobacteria</taxon>
        <taxon>Nitrosomonadales</taxon>
        <taxon>Sterolibacteriaceae</taxon>
        <taxon>Denitratisoma</taxon>
    </lineage>
</organism>
<feature type="binding site" evidence="8">
    <location>
        <begin position="239"/>
        <end position="240"/>
    </location>
    <ligand>
        <name>NAD(+)</name>
        <dbReference type="ChEBI" id="CHEBI:57540"/>
    </ligand>
</feature>
<evidence type="ECO:0000256" key="4">
    <source>
        <dbReference type="ARBA" id="ARBA00023027"/>
    </source>
</evidence>
<dbReference type="GO" id="GO:0000166">
    <property type="term" value="F:nucleotide binding"/>
    <property type="evidence" value="ECO:0007669"/>
    <property type="project" value="UniProtKB-KW"/>
</dbReference>
<dbReference type="Pfam" id="PF05222">
    <property type="entry name" value="AlaDh_PNT_N"/>
    <property type="match status" value="1"/>
</dbReference>
<keyword evidence="3 5" id="KW-0560">Oxidoreductase</keyword>
<keyword evidence="12" id="KW-1185">Reference proteome</keyword>
<dbReference type="SMART" id="SM01002">
    <property type="entry name" value="AlaDh_PNT_C"/>
    <property type="match status" value="1"/>
</dbReference>
<evidence type="ECO:0000256" key="1">
    <source>
        <dbReference type="ARBA" id="ARBA00005689"/>
    </source>
</evidence>
<dbReference type="Proteomes" id="UP000515733">
    <property type="component" value="Chromosome"/>
</dbReference>
<proteinExistence type="inferred from homology"/>
<evidence type="ECO:0000256" key="3">
    <source>
        <dbReference type="ARBA" id="ARBA00023002"/>
    </source>
</evidence>
<feature type="binding site" evidence="8">
    <location>
        <begin position="267"/>
        <end position="270"/>
    </location>
    <ligand>
        <name>NAD(+)</name>
        <dbReference type="ChEBI" id="CHEBI:57540"/>
    </ligand>
</feature>
<feature type="active site" description="Proton donor/acceptor" evidence="6">
    <location>
        <position position="270"/>
    </location>
</feature>
<feature type="domain" description="Alanine dehydrogenase/pyridine nucleotide transhydrogenase NAD(H)-binding" evidence="9">
    <location>
        <begin position="149"/>
        <end position="297"/>
    </location>
</feature>
<dbReference type="SUPFAM" id="SSF51735">
    <property type="entry name" value="NAD(P)-binding Rossmann-fold domains"/>
    <property type="match status" value="1"/>
</dbReference>
<dbReference type="PANTHER" id="PTHR42795">
    <property type="entry name" value="ALANINE DEHYDROGENASE"/>
    <property type="match status" value="1"/>
</dbReference>
<evidence type="ECO:0000259" key="10">
    <source>
        <dbReference type="SMART" id="SM01003"/>
    </source>
</evidence>
<comment type="catalytic activity">
    <reaction evidence="5">
        <text>L-alanine + NAD(+) + H2O = pyruvate + NH4(+) + NADH + H(+)</text>
        <dbReference type="Rhea" id="RHEA:18405"/>
        <dbReference type="ChEBI" id="CHEBI:15361"/>
        <dbReference type="ChEBI" id="CHEBI:15377"/>
        <dbReference type="ChEBI" id="CHEBI:15378"/>
        <dbReference type="ChEBI" id="CHEBI:28938"/>
        <dbReference type="ChEBI" id="CHEBI:57540"/>
        <dbReference type="ChEBI" id="CHEBI:57945"/>
        <dbReference type="ChEBI" id="CHEBI:57972"/>
        <dbReference type="EC" id="1.4.1.1"/>
    </reaction>
</comment>
<gene>
    <name evidence="11" type="primary">ald</name>
    <name evidence="11" type="ORF">DENOEST_0672</name>
</gene>
<dbReference type="OrthoDB" id="9804592at2"/>
<dbReference type="InterPro" id="IPR007886">
    <property type="entry name" value="AlaDH/PNT_N"/>
</dbReference>
<evidence type="ECO:0000256" key="7">
    <source>
        <dbReference type="PIRSR" id="PIRSR000183-2"/>
    </source>
</evidence>
<feature type="binding site" evidence="7">
    <location>
        <position position="75"/>
    </location>
    <ligand>
        <name>substrate</name>
    </ligand>
</feature>
<dbReference type="KEGG" id="doe:DENOEST_0672"/>
<feature type="binding site" evidence="8">
    <location>
        <begin position="298"/>
        <end position="301"/>
    </location>
    <ligand>
        <name>NAD(+)</name>
        <dbReference type="ChEBI" id="CHEBI:57540"/>
    </ligand>
</feature>
<dbReference type="CDD" id="cd05305">
    <property type="entry name" value="L-AlaDH"/>
    <property type="match status" value="1"/>
</dbReference>
<feature type="domain" description="Alanine dehydrogenase/pyridine nucleotide transhydrogenase N-terminal" evidence="10">
    <location>
        <begin position="4"/>
        <end position="137"/>
    </location>
</feature>
<reference evidence="11 12" key="1">
    <citation type="submission" date="2020-03" db="EMBL/GenBank/DDBJ databases">
        <authorList>
            <consortium name="Genoscope - CEA"/>
            <person name="William W."/>
        </authorList>
    </citation>
    <scope>NUCLEOTIDE SEQUENCE [LARGE SCALE GENOMIC DNA]</scope>
    <source>
        <strain evidence="12">DSM 16959</strain>
    </source>
</reference>
<comment type="similarity">
    <text evidence="1 5">Belongs to the AlaDH/PNT family.</text>
</comment>
<dbReference type="InterPro" id="IPR008141">
    <property type="entry name" value="Ala_DH"/>
</dbReference>
<dbReference type="RefSeq" id="WP_145769966.1">
    <property type="nucleotide sequence ID" value="NZ_LR778301.1"/>
</dbReference>
<dbReference type="SMART" id="SM01003">
    <property type="entry name" value="AlaDh_PNT_N"/>
    <property type="match status" value="1"/>
</dbReference>
<evidence type="ECO:0000256" key="2">
    <source>
        <dbReference type="ARBA" id="ARBA00012897"/>
    </source>
</evidence>
<evidence type="ECO:0000256" key="8">
    <source>
        <dbReference type="PIRSR" id="PIRSR000183-3"/>
    </source>
</evidence>
<evidence type="ECO:0000313" key="11">
    <source>
        <dbReference type="EMBL" id="CAB1367837.1"/>
    </source>
</evidence>
<evidence type="ECO:0000256" key="5">
    <source>
        <dbReference type="PIRNR" id="PIRNR000183"/>
    </source>
</evidence>
<dbReference type="GO" id="GO:0005886">
    <property type="term" value="C:plasma membrane"/>
    <property type="evidence" value="ECO:0007669"/>
    <property type="project" value="TreeGrafter"/>
</dbReference>
<dbReference type="EMBL" id="LR778301">
    <property type="protein sequence ID" value="CAB1367837.1"/>
    <property type="molecule type" value="Genomic_DNA"/>
</dbReference>
<dbReference type="PIRSF" id="PIRSF000183">
    <property type="entry name" value="Alanine_dh"/>
    <property type="match status" value="1"/>
</dbReference>
<dbReference type="Gene3D" id="3.40.50.720">
    <property type="entry name" value="NAD(P)-binding Rossmann-like Domain"/>
    <property type="match status" value="2"/>
</dbReference>
<dbReference type="EC" id="1.4.1.1" evidence="2 5"/>
<feature type="binding site" evidence="8">
    <location>
        <position position="198"/>
    </location>
    <ligand>
        <name>NAD(+)</name>
        <dbReference type="ChEBI" id="CHEBI:57540"/>
    </ligand>
</feature>
<keyword evidence="8" id="KW-0547">Nucleotide-binding</keyword>
<protein>
    <recommendedName>
        <fullName evidence="2 5">Alanine dehydrogenase</fullName>
        <ecNumber evidence="2 5">1.4.1.1</ecNumber>
    </recommendedName>
</protein>
<dbReference type="InterPro" id="IPR007698">
    <property type="entry name" value="AlaDH/PNT_NAD(H)-bd"/>
</dbReference>
<evidence type="ECO:0000256" key="6">
    <source>
        <dbReference type="PIRSR" id="PIRSR000183-1"/>
    </source>
</evidence>